<sequence>MELEEIKRKNTIFEPDGSQLNNLSQKLTGNWEDTAYKDCEKDTTMEEDAETLESCKSDDEHMGIGSHGAAERLKLFKQQYHLPYMFIQEPMVNARKIDRFKRILEHQHCAHNISNKIWIFWNNDHQIDILKDKDQHMLLHISKVQPIISFHISVVYAKCDEELRRELWDDLRDIANNVNGPWGVIGDFNVITKAEEKTGGRPYKAEESSDFLSCLTDYNLQDGGYLGSRFTWSDNRDPPNTIWKRLDRLAYNDQWFDVFGGTTVTHLSRTCSDHAPLMINCDTNSSNHIKYFKFLNVWTEHEEYLPIVQKAWDEAKLATPFFCLHQKIKKVCNHLSSWSRATFGDIFEEPKKLEVLIRSLEDNYVNHNTPWIQYKSTHIIIASQELSKDSKIWIDGVYHPLESKDVNPMP</sequence>
<reference evidence="1 2" key="1">
    <citation type="submission" date="2020-09" db="EMBL/GenBank/DDBJ databases">
        <title>De no assembly of potato wild relative species, Solanum commersonii.</title>
        <authorList>
            <person name="Cho K."/>
        </authorList>
    </citation>
    <scope>NUCLEOTIDE SEQUENCE [LARGE SCALE GENOMIC DNA]</scope>
    <source>
        <strain evidence="1">LZ3.2</strain>
        <tissue evidence="1">Leaf</tissue>
    </source>
</reference>
<dbReference type="InterPro" id="IPR036691">
    <property type="entry name" value="Endo/exonu/phosph_ase_sf"/>
</dbReference>
<evidence type="ECO:0008006" key="3">
    <source>
        <dbReference type="Google" id="ProtNLM"/>
    </source>
</evidence>
<dbReference type="OrthoDB" id="1305469at2759"/>
<evidence type="ECO:0000313" key="1">
    <source>
        <dbReference type="EMBL" id="KAG5592791.1"/>
    </source>
</evidence>
<dbReference type="PANTHER" id="PTHR33710:SF54">
    <property type="entry name" value="NON-LTR RETROELEMENT REVERSE TRANSCRIPTASE"/>
    <property type="match status" value="1"/>
</dbReference>
<proteinExistence type="predicted"/>
<organism evidence="1 2">
    <name type="scientific">Solanum commersonii</name>
    <name type="common">Commerson's wild potato</name>
    <name type="synonym">Commerson's nightshade</name>
    <dbReference type="NCBI Taxonomy" id="4109"/>
    <lineage>
        <taxon>Eukaryota</taxon>
        <taxon>Viridiplantae</taxon>
        <taxon>Streptophyta</taxon>
        <taxon>Embryophyta</taxon>
        <taxon>Tracheophyta</taxon>
        <taxon>Spermatophyta</taxon>
        <taxon>Magnoliopsida</taxon>
        <taxon>eudicotyledons</taxon>
        <taxon>Gunneridae</taxon>
        <taxon>Pentapetalae</taxon>
        <taxon>asterids</taxon>
        <taxon>lamiids</taxon>
        <taxon>Solanales</taxon>
        <taxon>Solanaceae</taxon>
        <taxon>Solanoideae</taxon>
        <taxon>Solaneae</taxon>
        <taxon>Solanum</taxon>
    </lineage>
</organism>
<protein>
    <recommendedName>
        <fullName evidence="3">Endonuclease/exonuclease/phosphatase domain-containing protein</fullName>
    </recommendedName>
</protein>
<accession>A0A9J5XYT8</accession>
<name>A0A9J5XYT8_SOLCO</name>
<gene>
    <name evidence="1" type="ORF">H5410_043305</name>
</gene>
<evidence type="ECO:0000313" key="2">
    <source>
        <dbReference type="Proteomes" id="UP000824120"/>
    </source>
</evidence>
<dbReference type="PANTHER" id="PTHR33710">
    <property type="entry name" value="BNAC02G09200D PROTEIN"/>
    <property type="match status" value="1"/>
</dbReference>
<comment type="caution">
    <text evidence="1">The sequence shown here is derived from an EMBL/GenBank/DDBJ whole genome shotgun (WGS) entry which is preliminary data.</text>
</comment>
<dbReference type="AlphaFoldDB" id="A0A9J5XYT8"/>
<dbReference type="EMBL" id="JACXVP010000008">
    <property type="protein sequence ID" value="KAG5592791.1"/>
    <property type="molecule type" value="Genomic_DNA"/>
</dbReference>
<dbReference type="Proteomes" id="UP000824120">
    <property type="component" value="Chromosome 8"/>
</dbReference>
<keyword evidence="2" id="KW-1185">Reference proteome</keyword>
<dbReference type="Gene3D" id="3.60.10.10">
    <property type="entry name" value="Endonuclease/exonuclease/phosphatase"/>
    <property type="match status" value="1"/>
</dbReference>
<dbReference type="SUPFAM" id="SSF56219">
    <property type="entry name" value="DNase I-like"/>
    <property type="match status" value="1"/>
</dbReference>